<evidence type="ECO:0000256" key="2">
    <source>
        <dbReference type="ARBA" id="ARBA00022714"/>
    </source>
</evidence>
<comment type="similarity">
    <text evidence="8">Belongs to the Bfd family.</text>
</comment>
<evidence type="ECO:0000256" key="3">
    <source>
        <dbReference type="ARBA" id="ARBA00022723"/>
    </source>
</evidence>
<evidence type="ECO:0000256" key="7">
    <source>
        <dbReference type="ARBA" id="ARBA00039386"/>
    </source>
</evidence>
<comment type="caution">
    <text evidence="10">The sequence shown here is derived from an EMBL/GenBank/DDBJ whole genome shotgun (WGS) entry which is preliminary data.</text>
</comment>
<evidence type="ECO:0000256" key="5">
    <source>
        <dbReference type="ARBA" id="ARBA00023004"/>
    </source>
</evidence>
<organism evidence="10 11">
    <name type="scientific">Massilia horti</name>
    <dbReference type="NCBI Taxonomy" id="2562153"/>
    <lineage>
        <taxon>Bacteria</taxon>
        <taxon>Pseudomonadati</taxon>
        <taxon>Pseudomonadota</taxon>
        <taxon>Betaproteobacteria</taxon>
        <taxon>Burkholderiales</taxon>
        <taxon>Oxalobacteraceae</taxon>
        <taxon>Telluria group</taxon>
        <taxon>Massilia</taxon>
    </lineage>
</organism>
<evidence type="ECO:0000256" key="6">
    <source>
        <dbReference type="ARBA" id="ARBA00023014"/>
    </source>
</evidence>
<protein>
    <recommendedName>
        <fullName evidence="7">Bacterioferritin-associated ferredoxin</fullName>
    </recommendedName>
</protein>
<evidence type="ECO:0000313" key="10">
    <source>
        <dbReference type="EMBL" id="TFW27648.1"/>
    </source>
</evidence>
<dbReference type="GO" id="GO:0051537">
    <property type="term" value="F:2 iron, 2 sulfur cluster binding"/>
    <property type="evidence" value="ECO:0007669"/>
    <property type="project" value="UniProtKB-KW"/>
</dbReference>
<dbReference type="Gene3D" id="1.10.10.1100">
    <property type="entry name" value="BFD-like [2Fe-2S]-binding domain"/>
    <property type="match status" value="1"/>
</dbReference>
<keyword evidence="1" id="KW-0813">Transport</keyword>
<dbReference type="Pfam" id="PF04324">
    <property type="entry name" value="Fer2_BFD"/>
    <property type="match status" value="1"/>
</dbReference>
<proteinExistence type="inferred from homology"/>
<accession>A0A4Y9SM67</accession>
<keyword evidence="2" id="KW-0001">2Fe-2S</keyword>
<evidence type="ECO:0000256" key="1">
    <source>
        <dbReference type="ARBA" id="ARBA00022448"/>
    </source>
</evidence>
<dbReference type="InterPro" id="IPR007419">
    <property type="entry name" value="BFD-like_2Fe2S-bd_dom"/>
</dbReference>
<dbReference type="EMBL" id="SPUM01000147">
    <property type="protein sequence ID" value="TFW27648.1"/>
    <property type="molecule type" value="Genomic_DNA"/>
</dbReference>
<gene>
    <name evidence="10" type="ORF">E4O92_23360</name>
</gene>
<dbReference type="OrthoDB" id="9815350at2"/>
<dbReference type="AlphaFoldDB" id="A0A4Y9SM67"/>
<evidence type="ECO:0000259" key="9">
    <source>
        <dbReference type="Pfam" id="PF04324"/>
    </source>
</evidence>
<dbReference type="PANTHER" id="PTHR37424:SF1">
    <property type="entry name" value="BACTERIOFERRITIN-ASSOCIATED FERREDOXIN"/>
    <property type="match status" value="1"/>
</dbReference>
<dbReference type="Proteomes" id="UP000297258">
    <property type="component" value="Unassembled WGS sequence"/>
</dbReference>
<sequence>MIVCVCNNISDREIRQAVDLGISSMAELYKELGVGTCCGKCVSYAREVLHAHLDSQTTVTELRRNVPQAA</sequence>
<reference evidence="10 11" key="1">
    <citation type="submission" date="2019-03" db="EMBL/GenBank/DDBJ databases">
        <title>Draft genome of Massilia hortus sp. nov., a novel bacterial species of the Oxalobacteraceae family.</title>
        <authorList>
            <person name="Peta V."/>
            <person name="Raths R."/>
            <person name="Bucking H."/>
        </authorList>
    </citation>
    <scope>NUCLEOTIDE SEQUENCE [LARGE SCALE GENOMIC DNA]</scope>
    <source>
        <strain evidence="10 11">ONC3</strain>
    </source>
</reference>
<dbReference type="RefSeq" id="WP_135192041.1">
    <property type="nucleotide sequence ID" value="NZ_SPUM01000147.1"/>
</dbReference>
<evidence type="ECO:0000313" key="11">
    <source>
        <dbReference type="Proteomes" id="UP000297258"/>
    </source>
</evidence>
<keyword evidence="3" id="KW-0479">Metal-binding</keyword>
<dbReference type="InterPro" id="IPR052371">
    <property type="entry name" value="BFD-associated_ferredoxin"/>
</dbReference>
<dbReference type="InterPro" id="IPR041854">
    <property type="entry name" value="BFD-like_2Fe2S-bd_dom_sf"/>
</dbReference>
<dbReference type="GO" id="GO:0046872">
    <property type="term" value="F:metal ion binding"/>
    <property type="evidence" value="ECO:0007669"/>
    <property type="project" value="UniProtKB-KW"/>
</dbReference>
<evidence type="ECO:0000256" key="8">
    <source>
        <dbReference type="ARBA" id="ARBA00046332"/>
    </source>
</evidence>
<keyword evidence="5" id="KW-0408">Iron</keyword>
<evidence type="ECO:0000256" key="4">
    <source>
        <dbReference type="ARBA" id="ARBA00022982"/>
    </source>
</evidence>
<keyword evidence="4" id="KW-0249">Electron transport</keyword>
<name>A0A4Y9SM67_9BURK</name>
<feature type="domain" description="BFD-like [2Fe-2S]-binding" evidence="9">
    <location>
        <begin position="2"/>
        <end position="50"/>
    </location>
</feature>
<dbReference type="PANTHER" id="PTHR37424">
    <property type="entry name" value="BACTERIOFERRITIN-ASSOCIATED FERREDOXIN"/>
    <property type="match status" value="1"/>
</dbReference>
<keyword evidence="6" id="KW-0411">Iron-sulfur</keyword>
<keyword evidence="11" id="KW-1185">Reference proteome</keyword>